<dbReference type="InterPro" id="IPR001506">
    <property type="entry name" value="Peptidase_M12A"/>
</dbReference>
<keyword evidence="16" id="KW-1185">Reference proteome</keyword>
<reference evidence="15 16" key="1">
    <citation type="submission" date="2014-09" db="EMBL/GenBank/DDBJ databases">
        <authorList>
            <person name="Martin A.A."/>
        </authorList>
    </citation>
    <scope>NUCLEOTIDE SEQUENCE</scope>
    <source>
        <strain evidence="16">ED321</strain>
        <strain evidence="15">ED321 Heterogonic</strain>
    </source>
</reference>
<keyword evidence="2 11" id="KW-0964">Secreted</keyword>
<feature type="chain" id="PRO_5015023898" description="Zinc metalloproteinase" evidence="11 13">
    <location>
        <begin position="21"/>
        <end position="480"/>
    </location>
</feature>
<comment type="cofactor">
    <cofactor evidence="12 13">
        <name>Zn(2+)</name>
        <dbReference type="ChEBI" id="CHEBI:29105"/>
    </cofactor>
    <text evidence="12 13">Binds 1 zinc ion per subunit.</text>
</comment>
<dbReference type="SUPFAM" id="SSF55486">
    <property type="entry name" value="Metalloproteases ('zincins'), catalytic domain"/>
    <property type="match status" value="1"/>
</dbReference>
<evidence type="ECO:0000256" key="4">
    <source>
        <dbReference type="ARBA" id="ARBA00022723"/>
    </source>
</evidence>
<sequence>MSKELFFLNIVVTILYLVNGDSLNYLEDVKHTARAMRIMTDMHRRLRRQAAIRMPNALGQKKFNPNLMWKKAFNKLKIINIMRNPKLYQGDVLFTKIQAEYMVQKTRMHLAQRGIRYPTISFENTTRVKRRVLTNKFFRWNMPIEIYIEPEVDKRVVDRALIEIQQYTCIRFKKVVPPLVGRPGIRFFKGTDCHSYVGRAYDDKFQEICIGNGCDRVSTIQHETLHALGVFHEQARPDRDKYITIVTNNISPNRLYNFDIIDKQDYDDYGLTYDYTSLMHYPINLFSVNNQPTTLPKDKNYILSIGTQEKLTYNDIKLINLHYCSKVCPKRISCANWGYQNPNNCNLCVCPPGFNGPNCGTVGVSSRNCGQTILRATEIIQELRPRGIGLCHFMIQGPVGTKIAYKFVEGEIYPRFNDYCTYENTIEIKYWKDKSVSGARFCVEPMNLPRFSFDHLLEIVYRSNETENYASIVFKIVKNF</sequence>
<feature type="active site" evidence="12">
    <location>
        <position position="223"/>
    </location>
</feature>
<dbReference type="Pfam" id="PF01400">
    <property type="entry name" value="Astacin"/>
    <property type="match status" value="1"/>
</dbReference>
<feature type="binding site" evidence="12">
    <location>
        <position position="226"/>
    </location>
    <ligand>
        <name>Zn(2+)</name>
        <dbReference type="ChEBI" id="CHEBI:29105"/>
        <note>catalytic</note>
    </ligand>
</feature>
<dbReference type="InterPro" id="IPR017050">
    <property type="entry name" value="Metallopeptidase_nem"/>
</dbReference>
<evidence type="ECO:0000256" key="5">
    <source>
        <dbReference type="ARBA" id="ARBA00022729"/>
    </source>
</evidence>
<feature type="binding site" evidence="12">
    <location>
        <position position="232"/>
    </location>
    <ligand>
        <name>Zn(2+)</name>
        <dbReference type="ChEBI" id="CHEBI:29105"/>
        <note>catalytic</note>
    </ligand>
</feature>
<dbReference type="GeneID" id="36382991"/>
<accession>A0A090LSM9</accession>
<dbReference type="AlphaFoldDB" id="A0A090LSM9"/>
<name>A0A090LSM9_STRRB</name>
<dbReference type="Gene3D" id="3.40.390.10">
    <property type="entry name" value="Collagenase (Catalytic Domain)"/>
    <property type="match status" value="1"/>
</dbReference>
<keyword evidence="8 12" id="KW-0482">Metalloprotease</keyword>
<organism evidence="15">
    <name type="scientific">Strongyloides ratti</name>
    <name type="common">Parasitic roundworm</name>
    <dbReference type="NCBI Taxonomy" id="34506"/>
    <lineage>
        <taxon>Eukaryota</taxon>
        <taxon>Metazoa</taxon>
        <taxon>Ecdysozoa</taxon>
        <taxon>Nematoda</taxon>
        <taxon>Chromadorea</taxon>
        <taxon>Rhabditida</taxon>
        <taxon>Tylenchina</taxon>
        <taxon>Panagrolaimomorpha</taxon>
        <taxon>Strongyloidoidea</taxon>
        <taxon>Strongyloididae</taxon>
        <taxon>Strongyloides</taxon>
    </lineage>
</organism>
<dbReference type="Proteomes" id="UP000035682">
    <property type="component" value="Unplaced"/>
</dbReference>
<dbReference type="GO" id="GO:0004222">
    <property type="term" value="F:metalloendopeptidase activity"/>
    <property type="evidence" value="ECO:0007669"/>
    <property type="project" value="UniProtKB-UniRule"/>
</dbReference>
<gene>
    <name evidence="15 17 18" type="ORF">SRAE_2000523800</name>
</gene>
<evidence type="ECO:0000313" key="17">
    <source>
        <dbReference type="WBParaSite" id="SRAE_2000523800.1"/>
    </source>
</evidence>
<keyword evidence="7 12" id="KW-0862">Zinc</keyword>
<reference evidence="17" key="2">
    <citation type="submission" date="2020-12" db="UniProtKB">
        <authorList>
            <consortium name="WormBaseParasite"/>
        </authorList>
    </citation>
    <scope>IDENTIFICATION</scope>
</reference>
<dbReference type="InterPro" id="IPR024079">
    <property type="entry name" value="MetalloPept_cat_dom_sf"/>
</dbReference>
<evidence type="ECO:0000256" key="13">
    <source>
        <dbReference type="RuleBase" id="RU361183"/>
    </source>
</evidence>
<dbReference type="PANTHER" id="PTHR10127:SF780">
    <property type="entry name" value="METALLOENDOPEPTIDASE"/>
    <property type="match status" value="1"/>
</dbReference>
<dbReference type="WBParaSite" id="SRAE_2000523800.1">
    <property type="protein sequence ID" value="SRAE_2000523800.1"/>
    <property type="gene ID" value="WBGene00265498"/>
</dbReference>
<dbReference type="CDD" id="cd04280">
    <property type="entry name" value="ZnMc_astacin_like"/>
    <property type="match status" value="1"/>
</dbReference>
<dbReference type="InterPro" id="IPR000742">
    <property type="entry name" value="EGF"/>
</dbReference>
<feature type="signal peptide" evidence="11 13">
    <location>
        <begin position="1"/>
        <end position="20"/>
    </location>
</feature>
<evidence type="ECO:0000256" key="2">
    <source>
        <dbReference type="ARBA" id="ARBA00022525"/>
    </source>
</evidence>
<dbReference type="EMBL" id="LN609529">
    <property type="protein sequence ID" value="CEF70613.2"/>
    <property type="molecule type" value="Genomic_DNA"/>
</dbReference>
<dbReference type="InterPro" id="IPR006026">
    <property type="entry name" value="Peptidase_Metallo"/>
</dbReference>
<dbReference type="PIRSF" id="PIRSF036365">
    <property type="entry name" value="Astacin_nematoda"/>
    <property type="match status" value="1"/>
</dbReference>
<keyword evidence="6 12" id="KW-0378">Hydrolase</keyword>
<dbReference type="PROSITE" id="PS51864">
    <property type="entry name" value="ASTACIN"/>
    <property type="match status" value="1"/>
</dbReference>
<dbReference type="GO" id="GO:0006508">
    <property type="term" value="P:proteolysis"/>
    <property type="evidence" value="ECO:0007669"/>
    <property type="project" value="UniProtKB-KW"/>
</dbReference>
<keyword evidence="10" id="KW-0325">Glycoprotein</keyword>
<dbReference type="PROSITE" id="PS01186">
    <property type="entry name" value="EGF_2"/>
    <property type="match status" value="1"/>
</dbReference>
<dbReference type="GO" id="GO:0008270">
    <property type="term" value="F:zinc ion binding"/>
    <property type="evidence" value="ECO:0007669"/>
    <property type="project" value="UniProtKB-UniRule"/>
</dbReference>
<evidence type="ECO:0000256" key="10">
    <source>
        <dbReference type="ARBA" id="ARBA00023180"/>
    </source>
</evidence>
<evidence type="ECO:0000259" key="14">
    <source>
        <dbReference type="PROSITE" id="PS51864"/>
    </source>
</evidence>
<proteinExistence type="predicted"/>
<keyword evidence="4 12" id="KW-0479">Metal-binding</keyword>
<comment type="caution">
    <text evidence="12">Lacks conserved residue(s) required for the propagation of feature annotation.</text>
</comment>
<feature type="disulfide bond" evidence="12">
    <location>
        <begin position="169"/>
        <end position="324"/>
    </location>
</feature>
<evidence type="ECO:0000256" key="3">
    <source>
        <dbReference type="ARBA" id="ARBA00022670"/>
    </source>
</evidence>
<dbReference type="SMART" id="SM00235">
    <property type="entry name" value="ZnMc"/>
    <property type="match status" value="1"/>
</dbReference>
<evidence type="ECO:0000313" key="16">
    <source>
        <dbReference type="Proteomes" id="UP000035682"/>
    </source>
</evidence>
<keyword evidence="3 12" id="KW-0645">Protease</keyword>
<dbReference type="OrthoDB" id="5829157at2759"/>
<dbReference type="OMA" id="RISCANW"/>
<feature type="binding site" evidence="12">
    <location>
        <position position="222"/>
    </location>
    <ligand>
        <name>Zn(2+)</name>
        <dbReference type="ChEBI" id="CHEBI:29105"/>
        <note>catalytic</note>
    </ligand>
</feature>
<evidence type="ECO:0000256" key="12">
    <source>
        <dbReference type="PROSITE-ProRule" id="PRU01211"/>
    </source>
</evidence>
<dbReference type="RefSeq" id="XP_024509810.1">
    <property type="nucleotide sequence ID" value="XM_024644228.1"/>
</dbReference>
<evidence type="ECO:0000313" key="18">
    <source>
        <dbReference type="WormBase" id="SRAE_2000523800"/>
    </source>
</evidence>
<comment type="subcellular location">
    <subcellularLocation>
        <location evidence="1 11">Secreted</location>
    </subcellularLocation>
</comment>
<evidence type="ECO:0000313" key="15">
    <source>
        <dbReference type="EMBL" id="CEF70613.2"/>
    </source>
</evidence>
<dbReference type="CTD" id="36382991"/>
<keyword evidence="5 11" id="KW-0732">Signal</keyword>
<evidence type="ECO:0000256" key="7">
    <source>
        <dbReference type="ARBA" id="ARBA00022833"/>
    </source>
</evidence>
<keyword evidence="9 12" id="KW-1015">Disulfide bond</keyword>
<dbReference type="GO" id="GO:0018996">
    <property type="term" value="P:molting cycle, collagen and cuticulin-based cuticle"/>
    <property type="evidence" value="ECO:0007669"/>
    <property type="project" value="InterPro"/>
</dbReference>
<protein>
    <recommendedName>
        <fullName evidence="11">Zinc metalloproteinase</fullName>
    </recommendedName>
</protein>
<dbReference type="PANTHER" id="PTHR10127">
    <property type="entry name" value="DISCOIDIN, CUB, EGF, LAMININ , AND ZINC METALLOPROTEASE DOMAIN CONTAINING"/>
    <property type="match status" value="1"/>
</dbReference>
<evidence type="ECO:0000256" key="8">
    <source>
        <dbReference type="ARBA" id="ARBA00023049"/>
    </source>
</evidence>
<evidence type="ECO:0000256" key="6">
    <source>
        <dbReference type="ARBA" id="ARBA00022801"/>
    </source>
</evidence>
<evidence type="ECO:0000256" key="1">
    <source>
        <dbReference type="ARBA" id="ARBA00004613"/>
    </source>
</evidence>
<evidence type="ECO:0000256" key="9">
    <source>
        <dbReference type="ARBA" id="ARBA00023157"/>
    </source>
</evidence>
<dbReference type="GO" id="GO:0005576">
    <property type="term" value="C:extracellular region"/>
    <property type="evidence" value="ECO:0007669"/>
    <property type="project" value="UniProtKB-SubCell"/>
</dbReference>
<dbReference type="InterPro" id="IPR034035">
    <property type="entry name" value="Astacin-like_dom"/>
</dbReference>
<evidence type="ECO:0000256" key="11">
    <source>
        <dbReference type="PIRNR" id="PIRNR036365"/>
    </source>
</evidence>
<feature type="domain" description="Peptidase M12A" evidence="14">
    <location>
        <begin position="131"/>
        <end position="325"/>
    </location>
</feature>
<dbReference type="WormBase" id="SRAE_2000523800">
    <property type="protein sequence ID" value="SRP01597"/>
    <property type="gene ID" value="WBGene00265498"/>
</dbReference>
<dbReference type="PRINTS" id="PR00480">
    <property type="entry name" value="ASTACIN"/>
</dbReference>